<feature type="non-terminal residue" evidence="6">
    <location>
        <position position="93"/>
    </location>
</feature>
<organism evidence="6">
    <name type="scientific">marine sediment metagenome</name>
    <dbReference type="NCBI Taxonomy" id="412755"/>
    <lineage>
        <taxon>unclassified sequences</taxon>
        <taxon>metagenomes</taxon>
        <taxon>ecological metagenomes</taxon>
    </lineage>
</organism>
<proteinExistence type="predicted"/>
<dbReference type="PANTHER" id="PTHR43033:SF1">
    <property type="entry name" value="TRNA(ILE)-LYSIDINE SYNTHASE-RELATED"/>
    <property type="match status" value="1"/>
</dbReference>
<comment type="caution">
    <text evidence="6">The sequence shown here is derived from an EMBL/GenBank/DDBJ whole genome shotgun (WGS) entry which is preliminary data.</text>
</comment>
<evidence type="ECO:0000256" key="4">
    <source>
        <dbReference type="ARBA" id="ARBA00022840"/>
    </source>
</evidence>
<dbReference type="Pfam" id="PF01171">
    <property type="entry name" value="ATP_bind_3"/>
    <property type="match status" value="1"/>
</dbReference>
<gene>
    <name evidence="6" type="ORF">LCGC14_2176920</name>
</gene>
<dbReference type="SUPFAM" id="SSF52402">
    <property type="entry name" value="Adenine nucleotide alpha hydrolases-like"/>
    <property type="match status" value="1"/>
</dbReference>
<dbReference type="InterPro" id="IPR011063">
    <property type="entry name" value="TilS/TtcA_N"/>
</dbReference>
<evidence type="ECO:0000313" key="6">
    <source>
        <dbReference type="EMBL" id="KKL63258.1"/>
    </source>
</evidence>
<accession>A0A0F9DNF1</accession>
<evidence type="ECO:0000259" key="5">
    <source>
        <dbReference type="Pfam" id="PF01171"/>
    </source>
</evidence>
<dbReference type="PANTHER" id="PTHR43033">
    <property type="entry name" value="TRNA(ILE)-LYSIDINE SYNTHASE-RELATED"/>
    <property type="match status" value="1"/>
</dbReference>
<keyword evidence="1" id="KW-0436">Ligase</keyword>
<name>A0A0F9DNF1_9ZZZZ</name>
<protein>
    <recommendedName>
        <fullName evidence="5">tRNA(Ile)-lysidine/2-thiocytidine synthase N-terminal domain-containing protein</fullName>
    </recommendedName>
</protein>
<keyword evidence="3" id="KW-0547">Nucleotide-binding</keyword>
<dbReference type="InterPro" id="IPR014729">
    <property type="entry name" value="Rossmann-like_a/b/a_fold"/>
</dbReference>
<evidence type="ECO:0000256" key="2">
    <source>
        <dbReference type="ARBA" id="ARBA00022694"/>
    </source>
</evidence>
<dbReference type="EMBL" id="LAZR01028232">
    <property type="protein sequence ID" value="KKL63258.1"/>
    <property type="molecule type" value="Genomic_DNA"/>
</dbReference>
<evidence type="ECO:0000256" key="1">
    <source>
        <dbReference type="ARBA" id="ARBA00022598"/>
    </source>
</evidence>
<keyword evidence="4" id="KW-0067">ATP-binding</keyword>
<keyword evidence="2" id="KW-0819">tRNA processing</keyword>
<dbReference type="GO" id="GO:0005524">
    <property type="term" value="F:ATP binding"/>
    <property type="evidence" value="ECO:0007669"/>
    <property type="project" value="UniProtKB-KW"/>
</dbReference>
<dbReference type="InterPro" id="IPR012094">
    <property type="entry name" value="tRNA_Ile_lys_synt"/>
</dbReference>
<dbReference type="GO" id="GO:0008033">
    <property type="term" value="P:tRNA processing"/>
    <property type="evidence" value="ECO:0007669"/>
    <property type="project" value="UniProtKB-KW"/>
</dbReference>
<dbReference type="Gene3D" id="3.40.50.620">
    <property type="entry name" value="HUPs"/>
    <property type="match status" value="1"/>
</dbReference>
<evidence type="ECO:0000256" key="3">
    <source>
        <dbReference type="ARBA" id="ARBA00022741"/>
    </source>
</evidence>
<dbReference type="GO" id="GO:0016879">
    <property type="term" value="F:ligase activity, forming carbon-nitrogen bonds"/>
    <property type="evidence" value="ECO:0007669"/>
    <property type="project" value="InterPro"/>
</dbReference>
<sequence length="93" mass="11080">MDLLKKIKKFLNENLDFKKPILLAYSGGVDSTCLLDLLLKYRDEYKIDLHVAHVDHGWREESFFQALEIQKKMKSLNVTFHLKRLELDFKKNL</sequence>
<dbReference type="AlphaFoldDB" id="A0A0F9DNF1"/>
<feature type="domain" description="tRNA(Ile)-lysidine/2-thiocytidine synthase N-terminal" evidence="5">
    <location>
        <begin position="21"/>
        <end position="89"/>
    </location>
</feature>
<reference evidence="6" key="1">
    <citation type="journal article" date="2015" name="Nature">
        <title>Complex archaea that bridge the gap between prokaryotes and eukaryotes.</title>
        <authorList>
            <person name="Spang A."/>
            <person name="Saw J.H."/>
            <person name="Jorgensen S.L."/>
            <person name="Zaremba-Niedzwiedzka K."/>
            <person name="Martijn J."/>
            <person name="Lind A.E."/>
            <person name="van Eijk R."/>
            <person name="Schleper C."/>
            <person name="Guy L."/>
            <person name="Ettema T.J."/>
        </authorList>
    </citation>
    <scope>NUCLEOTIDE SEQUENCE</scope>
</reference>